<evidence type="ECO:0000256" key="7">
    <source>
        <dbReference type="SAM" id="MobiDB-lite"/>
    </source>
</evidence>
<name>A0A913XW21_EXADI</name>
<evidence type="ECO:0000313" key="8">
    <source>
        <dbReference type="EnsemblMetazoa" id="XP_020910716.1"/>
    </source>
</evidence>
<comment type="function">
    <text evidence="6">Clathrin is the major protein of the polyhedral coat of coated pits and vesicles.</text>
</comment>
<dbReference type="GO" id="GO:0030130">
    <property type="term" value="C:clathrin coat of trans-Golgi network vesicle"/>
    <property type="evidence" value="ECO:0007669"/>
    <property type="project" value="InterPro"/>
</dbReference>
<feature type="region of interest" description="Disordered" evidence="7">
    <location>
        <begin position="1"/>
        <end position="93"/>
    </location>
</feature>
<keyword evidence="3 6" id="KW-0472">Membrane</keyword>
<evidence type="ECO:0000256" key="5">
    <source>
        <dbReference type="ARBA" id="ARBA00023329"/>
    </source>
</evidence>
<dbReference type="GO" id="GO:0030132">
    <property type="term" value="C:clathrin coat of coated pit"/>
    <property type="evidence" value="ECO:0007669"/>
    <property type="project" value="InterPro"/>
</dbReference>
<protein>
    <recommendedName>
        <fullName evidence="6">Clathrin light chain</fullName>
    </recommendedName>
</protein>
<keyword evidence="9" id="KW-1185">Reference proteome</keyword>
<dbReference type="InterPro" id="IPR000996">
    <property type="entry name" value="Clathrin_L-chain"/>
</dbReference>
<evidence type="ECO:0000256" key="1">
    <source>
        <dbReference type="ARBA" id="ARBA00004180"/>
    </source>
</evidence>
<dbReference type="EnsemblMetazoa" id="XM_021055057.2">
    <property type="protein sequence ID" value="XP_020910716.1"/>
    <property type="gene ID" value="LOC110248522"/>
</dbReference>
<proteinExistence type="inferred from homology"/>
<evidence type="ECO:0000256" key="2">
    <source>
        <dbReference type="ARBA" id="ARBA00005263"/>
    </source>
</evidence>
<dbReference type="GO" id="GO:0072583">
    <property type="term" value="P:clathrin-dependent endocytosis"/>
    <property type="evidence" value="ECO:0007669"/>
    <property type="project" value="TreeGrafter"/>
</dbReference>
<dbReference type="RefSeq" id="XP_020910716.1">
    <property type="nucleotide sequence ID" value="XM_021055057.2"/>
</dbReference>
<dbReference type="Proteomes" id="UP000887567">
    <property type="component" value="Unplaced"/>
</dbReference>
<sequence>MADLLGDDSHYSEETPEDPAAEFLAREQDALAELGEDLEGDANADEGDNFDMLGGGSDPVVNGFAESETSPIQQPAPMSIPQQEPESVRKWREEKKELLEKMDEEERAAIQEWREQAKKELNDWYDRRNEQLGKTQSSNRADEEEFVSERDDPSAPGHEWEKVCRACDFNPKGTKTNKDVSRMRSIFLQLKQNPLVRD</sequence>
<keyword evidence="5 6" id="KW-0968">Cytoplasmic vesicle</keyword>
<keyword evidence="4 6" id="KW-0168">Coated pit</keyword>
<evidence type="ECO:0000256" key="3">
    <source>
        <dbReference type="ARBA" id="ARBA00023136"/>
    </source>
</evidence>
<dbReference type="GO" id="GO:0006886">
    <property type="term" value="P:intracellular protein transport"/>
    <property type="evidence" value="ECO:0007669"/>
    <property type="project" value="InterPro"/>
</dbReference>
<dbReference type="Pfam" id="PF01086">
    <property type="entry name" value="Clathrin_lg_ch"/>
    <property type="match status" value="1"/>
</dbReference>
<feature type="compositionally biased region" description="Basic and acidic residues" evidence="7">
    <location>
        <begin position="147"/>
        <end position="158"/>
    </location>
</feature>
<reference evidence="8" key="1">
    <citation type="submission" date="2022-11" db="UniProtKB">
        <authorList>
            <consortium name="EnsemblMetazoa"/>
        </authorList>
    </citation>
    <scope>IDENTIFICATION</scope>
</reference>
<comment type="similarity">
    <text evidence="2 6">Belongs to the clathrin light chain family.</text>
</comment>
<comment type="subcellular location">
    <subcellularLocation>
        <location evidence="1 6">Cytoplasmic vesicle membrane</location>
        <topology evidence="1 6">Peripheral membrane protein</topology>
        <orientation evidence="1 6">Cytoplasmic side</orientation>
    </subcellularLocation>
    <subcellularLocation>
        <location evidence="6">Membrane</location>
        <location evidence="6">Coated pit</location>
        <topology evidence="6">Peripheral membrane protein</topology>
        <orientation evidence="6">Cytoplasmic side</orientation>
    </subcellularLocation>
    <text evidence="6">Cytoplasmic face of coated pits and vesicles.</text>
</comment>
<evidence type="ECO:0000313" key="9">
    <source>
        <dbReference type="Proteomes" id="UP000887567"/>
    </source>
</evidence>
<dbReference type="AlphaFoldDB" id="A0A913XW21"/>
<evidence type="ECO:0000256" key="6">
    <source>
        <dbReference type="RuleBase" id="RU363137"/>
    </source>
</evidence>
<dbReference type="OMA" id="FYENYNT"/>
<dbReference type="OrthoDB" id="5512at2759"/>
<dbReference type="PANTHER" id="PTHR10639">
    <property type="entry name" value="CLATHRIN LIGHT CHAIN"/>
    <property type="match status" value="1"/>
</dbReference>
<evidence type="ECO:0000256" key="4">
    <source>
        <dbReference type="ARBA" id="ARBA00023176"/>
    </source>
</evidence>
<dbReference type="GO" id="GO:0005198">
    <property type="term" value="F:structural molecule activity"/>
    <property type="evidence" value="ECO:0007669"/>
    <property type="project" value="InterPro"/>
</dbReference>
<dbReference type="PANTHER" id="PTHR10639:SF7">
    <property type="entry name" value="CLATHRIN LIGHT CHAIN"/>
    <property type="match status" value="1"/>
</dbReference>
<dbReference type="GeneID" id="110248522"/>
<accession>A0A913XW21</accession>
<dbReference type="KEGG" id="epa:110248522"/>
<dbReference type="GO" id="GO:0032050">
    <property type="term" value="F:clathrin heavy chain binding"/>
    <property type="evidence" value="ECO:0007669"/>
    <property type="project" value="TreeGrafter"/>
</dbReference>
<feature type="region of interest" description="Disordered" evidence="7">
    <location>
        <begin position="125"/>
        <end position="158"/>
    </location>
</feature>
<feature type="compositionally biased region" description="Acidic residues" evidence="7">
    <location>
        <begin position="34"/>
        <end position="49"/>
    </location>
</feature>
<organism evidence="8 9">
    <name type="scientific">Exaiptasia diaphana</name>
    <name type="common">Tropical sea anemone</name>
    <name type="synonym">Aiptasia pulchella</name>
    <dbReference type="NCBI Taxonomy" id="2652724"/>
    <lineage>
        <taxon>Eukaryota</taxon>
        <taxon>Metazoa</taxon>
        <taxon>Cnidaria</taxon>
        <taxon>Anthozoa</taxon>
        <taxon>Hexacorallia</taxon>
        <taxon>Actiniaria</taxon>
        <taxon>Aiptasiidae</taxon>
        <taxon>Exaiptasia</taxon>
    </lineage>
</organism>